<dbReference type="KEGG" id="mbah:HYN46_03135"/>
<proteinExistence type="predicted"/>
<protein>
    <recommendedName>
        <fullName evidence="4">Carboxypeptidase regulatory-like domain-containing protein</fullName>
    </recommendedName>
</protein>
<dbReference type="OrthoDB" id="6223341at2"/>
<gene>
    <name evidence="2" type="ORF">HYN46_03135</name>
</gene>
<evidence type="ECO:0000256" key="1">
    <source>
        <dbReference type="SAM" id="SignalP"/>
    </source>
</evidence>
<dbReference type="Proteomes" id="UP000253940">
    <property type="component" value="Chromosome"/>
</dbReference>
<evidence type="ECO:0008006" key="4">
    <source>
        <dbReference type="Google" id="ProtNLM"/>
    </source>
</evidence>
<sequence length="619" mass="64079">MLNLRSIAALSVLTLSLTACGDGSNSNNLSVLQTSLISGTAATANGPITNAMNATVTLKDSSGPAKTASTTVDSQGHFAFTVDQVEGFATPWMIEVSYQIGGTTYYLHSAVTFADYANGNATVNVTPLTDVVVGNILGNDPHSVFANGGFAAALTSTALTSGVQSLNTLLQPLFSGLGITSTNPDLLHQAFTVNHTGLDALIDAVHVNIDPLSKTEVITNALNGNSISGTLNAPPTTPLSTVGSASLSDQQSIASFLNSLAAIFANQPTPTSPSLLAFFDQSNFVQDGVSLSAYLQKTISNTQVTGGALAFTDIVLASTPSFATLPAGASSPYLVSFTAIQNNKPTGRYNYIIYKTSAGSWRILGNQQRAKIDLKAFEGDNNNTLCSGLQLDITDNGAFKDSSNNPLPISYATVTGLGIDSNLLFFQNGSSTSLTLANGDVSSYAGTNTKPATNCYSNVYAMDDAHIGQINLSNLPANYTVTLYNVTGTQTTILATYPVQLFAPPLTSTDLTTTIFPSAMSVSPALSTSATSGTPLTVSWTVPSANTTLITSNNLLPSNLYLSVSGTAGGGHSLTNIPLGYTQVTVTPPATTSANAGKITVGYIDSFFRNIWTSPASGF</sequence>
<dbReference type="AlphaFoldDB" id="A0A345P3U2"/>
<dbReference type="RefSeq" id="WP_114898061.1">
    <property type="nucleotide sequence ID" value="NZ_CP031222.1"/>
</dbReference>
<dbReference type="PROSITE" id="PS51257">
    <property type="entry name" value="PROKAR_LIPOPROTEIN"/>
    <property type="match status" value="1"/>
</dbReference>
<name>A0A345P3U2_9GAMM</name>
<keyword evidence="3" id="KW-1185">Reference proteome</keyword>
<evidence type="ECO:0000313" key="3">
    <source>
        <dbReference type="Proteomes" id="UP000253940"/>
    </source>
</evidence>
<accession>A0A345P3U2</accession>
<feature type="signal peptide" evidence="1">
    <location>
        <begin position="1"/>
        <end position="21"/>
    </location>
</feature>
<keyword evidence="1" id="KW-0732">Signal</keyword>
<evidence type="ECO:0000313" key="2">
    <source>
        <dbReference type="EMBL" id="AXI01951.1"/>
    </source>
</evidence>
<feature type="chain" id="PRO_5017079090" description="Carboxypeptidase regulatory-like domain-containing protein" evidence="1">
    <location>
        <begin position="22"/>
        <end position="619"/>
    </location>
</feature>
<reference evidence="2 3" key="1">
    <citation type="submission" date="2018-07" db="EMBL/GenBank/DDBJ databases">
        <title>Genome sequencing of Moraxellaceae gen. HYN0046.</title>
        <authorList>
            <person name="Kim M."/>
            <person name="Yi H."/>
        </authorList>
    </citation>
    <scope>NUCLEOTIDE SEQUENCE [LARGE SCALE GENOMIC DNA]</scope>
    <source>
        <strain evidence="2 3">HYN0046</strain>
    </source>
</reference>
<organism evidence="2 3">
    <name type="scientific">Aquirhabdus parva</name>
    <dbReference type="NCBI Taxonomy" id="2283318"/>
    <lineage>
        <taxon>Bacteria</taxon>
        <taxon>Pseudomonadati</taxon>
        <taxon>Pseudomonadota</taxon>
        <taxon>Gammaproteobacteria</taxon>
        <taxon>Moraxellales</taxon>
        <taxon>Moraxellaceae</taxon>
        <taxon>Aquirhabdus</taxon>
    </lineage>
</organism>
<dbReference type="EMBL" id="CP031222">
    <property type="protein sequence ID" value="AXI01951.1"/>
    <property type="molecule type" value="Genomic_DNA"/>
</dbReference>